<keyword evidence="2" id="KW-1003">Cell membrane</keyword>
<sequence>MLQSIRDNSKGWIAWAIVILISIPFVLWGINEYLSPTQSLAVAKVNDTEISPNDYRQAVQQRRSQLRAMFQNPDMDLSFMDAQIRQDTLQQLINEELLLQTAMANEMRIGDGLLASHLHNYPVFHDNGVFSQARYEQLLSSQGYTPLGFEAQVRRDLLTMQLRNGIEQTAFVTPAATQRQSVLQLQQRQISYLILSSANMAQDLNPSDSEIEAHYQKNLSLYQTDEQVSVEYVELSAKDLANVYTPDEATLMQRYQERIANYTNPMQSKISHILLTETAGSDTNPQALLAEIKEKLAQGQSFAQLAQEYSQDTDTKDKGGDLGWFTHGQERHIAAIETAAAQLAVGEVSEPIQTPFGYQLIYLADRKAEEVKPFEEVKTALAEDWVQEQIESEFYAQVEQFANLAFEHPDSLDTLADTLHLPKKTSALFSRAGITDDPVFKNQDILRVAFSDDVVKNGYNSEVVELEQQHVVVLRLAEHRPAEPKPLAEVRDLVKQSLVQNLQQNAAKARADELLAALKAGENPNTLAQNHQLTWPAAQWVARDAQLADKTLLVQEAFKMALPPNGQANYRLVSLANGDYALLALLAAKTPDIDTPSPIASAGNVGESHFNQLLGSLRAEATVSIFEQNME</sequence>
<dbReference type="Proteomes" id="UP000194798">
    <property type="component" value="Unassembled WGS sequence"/>
</dbReference>
<keyword evidence="4 12" id="KW-0812">Transmembrane</keyword>
<dbReference type="GO" id="GO:0005886">
    <property type="term" value="C:plasma membrane"/>
    <property type="evidence" value="ECO:0007669"/>
    <property type="project" value="UniProtKB-SubCell"/>
</dbReference>
<keyword evidence="11" id="KW-0413">Isomerase</keyword>
<dbReference type="AlphaFoldDB" id="A0A251XAH8"/>
<proteinExistence type="inferred from homology"/>
<evidence type="ECO:0000256" key="12">
    <source>
        <dbReference type="SAM" id="Phobius"/>
    </source>
</evidence>
<keyword evidence="3" id="KW-0997">Cell inner membrane</keyword>
<dbReference type="InterPro" id="IPR052029">
    <property type="entry name" value="PpiD_chaperone"/>
</dbReference>
<dbReference type="SUPFAM" id="SSF109998">
    <property type="entry name" value="Triger factor/SurA peptide-binding domain-like"/>
    <property type="match status" value="1"/>
</dbReference>
<organism evidence="14 15">
    <name type="scientific">Thioflexithrix psekupsensis</name>
    <dbReference type="NCBI Taxonomy" id="1570016"/>
    <lineage>
        <taxon>Bacteria</taxon>
        <taxon>Pseudomonadati</taxon>
        <taxon>Pseudomonadota</taxon>
        <taxon>Gammaproteobacteria</taxon>
        <taxon>Thiotrichales</taxon>
        <taxon>Thioflexithrix</taxon>
    </lineage>
</organism>
<keyword evidence="7" id="KW-0143">Chaperone</keyword>
<gene>
    <name evidence="14" type="ORF">TPSD3_01930</name>
</gene>
<dbReference type="SUPFAM" id="SSF54534">
    <property type="entry name" value="FKBP-like"/>
    <property type="match status" value="1"/>
</dbReference>
<evidence type="ECO:0000256" key="8">
    <source>
        <dbReference type="ARBA" id="ARBA00038408"/>
    </source>
</evidence>
<keyword evidence="6 12" id="KW-0472">Membrane</keyword>
<dbReference type="InterPro" id="IPR046357">
    <property type="entry name" value="PPIase_dom_sf"/>
</dbReference>
<dbReference type="Pfam" id="PF00639">
    <property type="entry name" value="Rotamase"/>
    <property type="match status" value="1"/>
</dbReference>
<dbReference type="Gene3D" id="1.10.4030.10">
    <property type="entry name" value="Porin chaperone SurA, peptide-binding domain"/>
    <property type="match status" value="1"/>
</dbReference>
<evidence type="ECO:0000256" key="10">
    <source>
        <dbReference type="ARBA" id="ARBA00042775"/>
    </source>
</evidence>
<dbReference type="PANTHER" id="PTHR47529:SF1">
    <property type="entry name" value="PERIPLASMIC CHAPERONE PPID"/>
    <property type="match status" value="1"/>
</dbReference>
<evidence type="ECO:0000256" key="3">
    <source>
        <dbReference type="ARBA" id="ARBA00022519"/>
    </source>
</evidence>
<accession>A0A251XAH8</accession>
<dbReference type="PANTHER" id="PTHR47529">
    <property type="entry name" value="PEPTIDYL-PROLYL CIS-TRANS ISOMERASE D"/>
    <property type="match status" value="1"/>
</dbReference>
<evidence type="ECO:0000256" key="2">
    <source>
        <dbReference type="ARBA" id="ARBA00022475"/>
    </source>
</evidence>
<dbReference type="OrthoDB" id="9812372at2"/>
<evidence type="ECO:0000256" key="9">
    <source>
        <dbReference type="ARBA" id="ARBA00040743"/>
    </source>
</evidence>
<evidence type="ECO:0000313" key="14">
    <source>
        <dbReference type="EMBL" id="OUD15313.1"/>
    </source>
</evidence>
<dbReference type="RefSeq" id="WP_086486906.1">
    <property type="nucleotide sequence ID" value="NZ_MSLT01000006.1"/>
</dbReference>
<keyword evidence="11" id="KW-0697">Rotamase</keyword>
<dbReference type="Gene3D" id="3.10.50.40">
    <property type="match status" value="1"/>
</dbReference>
<feature type="transmembrane region" description="Helical" evidence="12">
    <location>
        <begin position="12"/>
        <end position="30"/>
    </location>
</feature>
<name>A0A251XAH8_9GAMM</name>
<keyword evidence="15" id="KW-1185">Reference proteome</keyword>
<keyword evidence="5 12" id="KW-1133">Transmembrane helix</keyword>
<evidence type="ECO:0000256" key="4">
    <source>
        <dbReference type="ARBA" id="ARBA00022692"/>
    </source>
</evidence>
<comment type="similarity">
    <text evidence="8">Belongs to the PpiD chaperone family.</text>
</comment>
<evidence type="ECO:0000256" key="5">
    <source>
        <dbReference type="ARBA" id="ARBA00022989"/>
    </source>
</evidence>
<protein>
    <recommendedName>
        <fullName evidence="9">Periplasmic chaperone PpiD</fullName>
    </recommendedName>
    <alternativeName>
        <fullName evidence="10">Periplasmic folding chaperone</fullName>
    </alternativeName>
</protein>
<evidence type="ECO:0000259" key="13">
    <source>
        <dbReference type="PROSITE" id="PS50198"/>
    </source>
</evidence>
<evidence type="ECO:0000313" key="15">
    <source>
        <dbReference type="Proteomes" id="UP000194798"/>
    </source>
</evidence>
<dbReference type="EMBL" id="MSLT01000006">
    <property type="protein sequence ID" value="OUD15313.1"/>
    <property type="molecule type" value="Genomic_DNA"/>
</dbReference>
<evidence type="ECO:0000256" key="6">
    <source>
        <dbReference type="ARBA" id="ARBA00023136"/>
    </source>
</evidence>
<evidence type="ECO:0000256" key="11">
    <source>
        <dbReference type="PROSITE-ProRule" id="PRU00278"/>
    </source>
</evidence>
<evidence type="ECO:0000256" key="7">
    <source>
        <dbReference type="ARBA" id="ARBA00023186"/>
    </source>
</evidence>
<dbReference type="InterPro" id="IPR000297">
    <property type="entry name" value="PPIase_PpiC"/>
</dbReference>
<comment type="caution">
    <text evidence="14">The sequence shown here is derived from an EMBL/GenBank/DDBJ whole genome shotgun (WGS) entry which is preliminary data.</text>
</comment>
<comment type="subcellular location">
    <subcellularLocation>
        <location evidence="1">Cell inner membrane</location>
        <topology evidence="1">Single-pass type II membrane protein</topology>
        <orientation evidence="1">Periplasmic side</orientation>
    </subcellularLocation>
</comment>
<dbReference type="PROSITE" id="PS01096">
    <property type="entry name" value="PPIC_PPIASE_1"/>
    <property type="match status" value="1"/>
</dbReference>
<evidence type="ECO:0000256" key="1">
    <source>
        <dbReference type="ARBA" id="ARBA00004382"/>
    </source>
</evidence>
<dbReference type="InterPro" id="IPR023058">
    <property type="entry name" value="PPIase_PpiC_CS"/>
</dbReference>
<dbReference type="InterPro" id="IPR027304">
    <property type="entry name" value="Trigger_fact/SurA_dom_sf"/>
</dbReference>
<dbReference type="PROSITE" id="PS50198">
    <property type="entry name" value="PPIC_PPIASE_2"/>
    <property type="match status" value="1"/>
</dbReference>
<dbReference type="Pfam" id="PF13624">
    <property type="entry name" value="SurA_N_3"/>
    <property type="match status" value="1"/>
</dbReference>
<dbReference type="GO" id="GO:0003755">
    <property type="term" value="F:peptidyl-prolyl cis-trans isomerase activity"/>
    <property type="evidence" value="ECO:0007669"/>
    <property type="project" value="UniProtKB-KW"/>
</dbReference>
<reference evidence="14 15" key="1">
    <citation type="submission" date="2016-12" db="EMBL/GenBank/DDBJ databases">
        <title>Thioflexothrix psekupsii D3 genome sequencing and assembly.</title>
        <authorList>
            <person name="Fomenkov A."/>
            <person name="Vincze T."/>
            <person name="Grabovich M."/>
            <person name="Anton B.P."/>
            <person name="Dubinina G."/>
            <person name="Orlova M."/>
            <person name="Belousova E."/>
            <person name="Roberts R.J."/>
        </authorList>
    </citation>
    <scope>NUCLEOTIDE SEQUENCE [LARGE SCALE GENOMIC DNA]</scope>
    <source>
        <strain evidence="14">D3</strain>
    </source>
</reference>
<feature type="domain" description="PpiC" evidence="13">
    <location>
        <begin position="265"/>
        <end position="365"/>
    </location>
</feature>